<dbReference type="AlphaFoldDB" id="A0A9X3ISL1"/>
<feature type="domain" description="Type II secretion system protein GspF" evidence="11">
    <location>
        <begin position="279"/>
        <end position="401"/>
    </location>
</feature>
<dbReference type="FunFam" id="1.20.81.30:FF:000001">
    <property type="entry name" value="Type II secretion system protein F"/>
    <property type="match status" value="2"/>
</dbReference>
<proteinExistence type="inferred from homology"/>
<dbReference type="EMBL" id="JAPNOA010000016">
    <property type="protein sequence ID" value="MCY0964283.1"/>
    <property type="molecule type" value="Genomic_DNA"/>
</dbReference>
<evidence type="ECO:0000256" key="8">
    <source>
        <dbReference type="ARBA" id="ARBA00023136"/>
    </source>
</evidence>
<keyword evidence="4" id="KW-1003">Cell membrane</keyword>
<protein>
    <submittedName>
        <fullName evidence="12">Type II secretion system F family protein</fullName>
    </submittedName>
</protein>
<dbReference type="Proteomes" id="UP001150830">
    <property type="component" value="Unassembled WGS sequence"/>
</dbReference>
<dbReference type="PANTHER" id="PTHR30012">
    <property type="entry name" value="GENERAL SECRETION PATHWAY PROTEIN"/>
    <property type="match status" value="1"/>
</dbReference>
<evidence type="ECO:0000259" key="11">
    <source>
        <dbReference type="Pfam" id="PF00482"/>
    </source>
</evidence>
<keyword evidence="7 10" id="KW-1133">Transmembrane helix</keyword>
<keyword evidence="3 9" id="KW-0813">Transport</keyword>
<evidence type="ECO:0000313" key="13">
    <source>
        <dbReference type="Proteomes" id="UP001150830"/>
    </source>
</evidence>
<evidence type="ECO:0000256" key="6">
    <source>
        <dbReference type="ARBA" id="ARBA00022692"/>
    </source>
</evidence>
<comment type="similarity">
    <text evidence="2 9">Belongs to the GSP F family.</text>
</comment>
<feature type="transmembrane region" description="Helical" evidence="10">
    <location>
        <begin position="217"/>
        <end position="242"/>
    </location>
</feature>
<dbReference type="GO" id="GO:0005886">
    <property type="term" value="C:plasma membrane"/>
    <property type="evidence" value="ECO:0007669"/>
    <property type="project" value="UniProtKB-SubCell"/>
</dbReference>
<evidence type="ECO:0000256" key="9">
    <source>
        <dbReference type="RuleBase" id="RU003923"/>
    </source>
</evidence>
<evidence type="ECO:0000256" key="3">
    <source>
        <dbReference type="ARBA" id="ARBA00022448"/>
    </source>
</evidence>
<comment type="caution">
    <text evidence="12">The sequence shown here is derived from an EMBL/GenBank/DDBJ whole genome shotgun (WGS) entry which is preliminary data.</text>
</comment>
<reference evidence="12" key="1">
    <citation type="submission" date="2022-11" db="EMBL/GenBank/DDBJ databases">
        <title>Parathalassolutuus dongxingensis gen. nov., sp. nov., a novel member of family Oceanospirillaceae isolated from a coastal shrimp pond in Guangxi, China.</title>
        <authorList>
            <person name="Chen H."/>
        </authorList>
    </citation>
    <scope>NUCLEOTIDE SEQUENCE</scope>
    <source>
        <strain evidence="12">G-43</strain>
    </source>
</reference>
<dbReference type="Pfam" id="PF00482">
    <property type="entry name" value="T2SSF"/>
    <property type="match status" value="2"/>
</dbReference>
<gene>
    <name evidence="12" type="ORF">OUO13_03720</name>
</gene>
<evidence type="ECO:0000313" key="12">
    <source>
        <dbReference type="EMBL" id="MCY0964283.1"/>
    </source>
</evidence>
<comment type="subcellular location">
    <subcellularLocation>
        <location evidence="1 9">Cell inner membrane</location>
        <topology evidence="1 9">Multi-pass membrane protein</topology>
    </subcellularLocation>
</comment>
<dbReference type="InterPro" id="IPR001992">
    <property type="entry name" value="T2SS_GspF/T4SS_PilC_CS"/>
</dbReference>
<name>A0A9X3ISL1_9GAMM</name>
<keyword evidence="5" id="KW-0997">Cell inner membrane</keyword>
<accession>A0A9X3ISL1</accession>
<dbReference type="InterPro" id="IPR018076">
    <property type="entry name" value="T2SS_GspF_dom"/>
</dbReference>
<evidence type="ECO:0000256" key="10">
    <source>
        <dbReference type="SAM" id="Phobius"/>
    </source>
</evidence>
<sequence>MAKPAAKNIEFVWEGLNKSGQPMKGIASGTSLAIVKAQLRSQGINTTKVKRKPQPFLGLGGPKKKKVTSLDISFFIRQMATMMKAGVPLVQSFEIVAEGMDNPSVRELILKIRDTVSAGNDFASALKAHPEHFDDLTCNLVAAGEQSGALETMLDKVAIYKEKSEALKSKLKKAMGYPITVLAVAAIVTGILLIKVVPTFEDLFKGFGAELPAPTQFVIYLSGLVQEYWFMVVGAVAALVYAHKHMMKTSQAYRDGFDRVALKAPVAGPIIEKASVARFARVLSTTFAAGVPLVEALEAVSGAVGNVVFRNAVLNVRSGVATGQQMHFAMRSTGVFPNMVVQMTSIGEEAGALDSMLDKAATYYENEVDGMVDGLTAMMEPLIMAFLGVVVGGLIIAMYLPIFQLGNVV</sequence>
<dbReference type="PRINTS" id="PR00812">
    <property type="entry name" value="BCTERIALGSPF"/>
</dbReference>
<organism evidence="12 13">
    <name type="scientific">Parathalassolituus penaei</name>
    <dbReference type="NCBI Taxonomy" id="2997323"/>
    <lineage>
        <taxon>Bacteria</taxon>
        <taxon>Pseudomonadati</taxon>
        <taxon>Pseudomonadota</taxon>
        <taxon>Gammaproteobacteria</taxon>
        <taxon>Oceanospirillales</taxon>
        <taxon>Oceanospirillaceae</taxon>
        <taxon>Parathalassolituus</taxon>
    </lineage>
</organism>
<dbReference type="PANTHER" id="PTHR30012:SF7">
    <property type="entry name" value="PROTEIN TRANSPORT PROTEIN HOFC HOMOLOG"/>
    <property type="match status" value="1"/>
</dbReference>
<keyword evidence="6 9" id="KW-0812">Transmembrane</keyword>
<dbReference type="PROSITE" id="PS00874">
    <property type="entry name" value="T2SP_F"/>
    <property type="match status" value="1"/>
</dbReference>
<keyword evidence="13" id="KW-1185">Reference proteome</keyword>
<dbReference type="InterPro" id="IPR042094">
    <property type="entry name" value="T2SS_GspF_sf"/>
</dbReference>
<keyword evidence="8 10" id="KW-0472">Membrane</keyword>
<dbReference type="GO" id="GO:0015628">
    <property type="term" value="P:protein secretion by the type II secretion system"/>
    <property type="evidence" value="ECO:0007669"/>
    <property type="project" value="TreeGrafter"/>
</dbReference>
<dbReference type="Gene3D" id="1.20.81.30">
    <property type="entry name" value="Type II secretion system (T2SS), domain F"/>
    <property type="match status" value="2"/>
</dbReference>
<evidence type="ECO:0000256" key="2">
    <source>
        <dbReference type="ARBA" id="ARBA00005745"/>
    </source>
</evidence>
<evidence type="ECO:0000256" key="5">
    <source>
        <dbReference type="ARBA" id="ARBA00022519"/>
    </source>
</evidence>
<evidence type="ECO:0000256" key="1">
    <source>
        <dbReference type="ARBA" id="ARBA00004429"/>
    </source>
</evidence>
<feature type="domain" description="Type II secretion system protein GspF" evidence="11">
    <location>
        <begin position="75"/>
        <end position="198"/>
    </location>
</feature>
<evidence type="ECO:0000256" key="4">
    <source>
        <dbReference type="ARBA" id="ARBA00022475"/>
    </source>
</evidence>
<feature type="transmembrane region" description="Helical" evidence="10">
    <location>
        <begin position="177"/>
        <end position="197"/>
    </location>
</feature>
<feature type="transmembrane region" description="Helical" evidence="10">
    <location>
        <begin position="382"/>
        <end position="402"/>
    </location>
</feature>
<dbReference type="InterPro" id="IPR003004">
    <property type="entry name" value="GspF/PilC"/>
</dbReference>
<dbReference type="RefSeq" id="WP_283172500.1">
    <property type="nucleotide sequence ID" value="NZ_JAPNOA010000016.1"/>
</dbReference>
<evidence type="ECO:0000256" key="7">
    <source>
        <dbReference type="ARBA" id="ARBA00022989"/>
    </source>
</evidence>